<dbReference type="Proteomes" id="UP000316473">
    <property type="component" value="Chromosome"/>
</dbReference>
<evidence type="ECO:0000313" key="8">
    <source>
        <dbReference type="EMBL" id="BBL34983.1"/>
    </source>
</evidence>
<name>A0A4Y1YQ61_9PROT</name>
<keyword evidence="6 7" id="KW-0961">Cell wall biogenesis/degradation</keyword>
<dbReference type="HAMAP" id="MF_02065">
    <property type="entry name" value="MltG"/>
    <property type="match status" value="1"/>
</dbReference>
<keyword evidence="5 7" id="KW-0456">Lyase</keyword>
<keyword evidence="7" id="KW-0997">Cell inner membrane</keyword>
<keyword evidence="1 7" id="KW-1003">Cell membrane</keyword>
<protein>
    <recommendedName>
        <fullName evidence="7">Endolytic murein transglycosylase</fullName>
        <ecNumber evidence="7">4.2.2.29</ecNumber>
    </recommendedName>
    <alternativeName>
        <fullName evidence="7">Peptidoglycan lytic transglycosylase</fullName>
    </alternativeName>
    <alternativeName>
        <fullName evidence="7">Peptidoglycan polymerization terminase</fullName>
    </alternativeName>
</protein>
<evidence type="ECO:0000256" key="7">
    <source>
        <dbReference type="HAMAP-Rule" id="MF_02065"/>
    </source>
</evidence>
<evidence type="ECO:0000256" key="2">
    <source>
        <dbReference type="ARBA" id="ARBA00022692"/>
    </source>
</evidence>
<comment type="function">
    <text evidence="7">Functions as a peptidoglycan terminase that cleaves nascent peptidoglycan strands endolytically to terminate their elongation.</text>
</comment>
<keyword evidence="3 7" id="KW-1133">Transmembrane helix</keyword>
<proteinExistence type="inferred from homology"/>
<dbReference type="EC" id="4.2.2.29" evidence="7"/>
<evidence type="ECO:0000256" key="6">
    <source>
        <dbReference type="ARBA" id="ARBA00023316"/>
    </source>
</evidence>
<evidence type="ECO:0000256" key="1">
    <source>
        <dbReference type="ARBA" id="ARBA00022475"/>
    </source>
</evidence>
<accession>A0A4Y1YQ61</accession>
<dbReference type="GO" id="GO:0005886">
    <property type="term" value="C:plasma membrane"/>
    <property type="evidence" value="ECO:0007669"/>
    <property type="project" value="UniProtKB-SubCell"/>
</dbReference>
<sequence>MFKYISMPKLIFSSRLLVFSFLITVLISLLFSIWLYRLSTAPVVLPATPYEFSIERGDSLRTIAQQLADTDILPNAWSFILLSYITGYNTAIQAGEYALTKNLSPLDLLKYLSQGKVRQHTITFVEGWTFSQLKKALAEHPAIRQEIGKLSHAELLKLIGANETAIEGIFFPDTYFFTKNSSDLTILKRAYHAMQRHLETEWLTRQKSLPLKNAYEGLILASIIEKETGKNEERTRIAAVFINRLRHNMRLQTDPTVIYGMGDKFNGNLRKVDLQTDHVYNTYTRSGLPPTPIAIPGLASIRAAFNPTTTNELYFVARGDGTSHFSSTLEEHNRAVFKYQKKRP</sequence>
<keyword evidence="4 7" id="KW-0472">Membrane</keyword>
<dbReference type="Pfam" id="PF02618">
    <property type="entry name" value="YceG"/>
    <property type="match status" value="1"/>
</dbReference>
<dbReference type="InterPro" id="IPR003770">
    <property type="entry name" value="MLTG-like"/>
</dbReference>
<dbReference type="AlphaFoldDB" id="A0A4Y1YQ61"/>
<dbReference type="EMBL" id="AP019755">
    <property type="protein sequence ID" value="BBL34983.1"/>
    <property type="molecule type" value="Genomic_DNA"/>
</dbReference>
<dbReference type="Gene3D" id="3.30.160.60">
    <property type="entry name" value="Classic Zinc Finger"/>
    <property type="match status" value="1"/>
</dbReference>
<dbReference type="GO" id="GO:0009252">
    <property type="term" value="P:peptidoglycan biosynthetic process"/>
    <property type="evidence" value="ECO:0007669"/>
    <property type="project" value="UniProtKB-UniRule"/>
</dbReference>
<evidence type="ECO:0000313" key="9">
    <source>
        <dbReference type="Proteomes" id="UP000316473"/>
    </source>
</evidence>
<dbReference type="NCBIfam" id="TIGR00247">
    <property type="entry name" value="endolytic transglycosylase MltG"/>
    <property type="match status" value="1"/>
</dbReference>
<dbReference type="PANTHER" id="PTHR30518">
    <property type="entry name" value="ENDOLYTIC MUREIN TRANSGLYCOSYLASE"/>
    <property type="match status" value="1"/>
</dbReference>
<dbReference type="PANTHER" id="PTHR30518:SF2">
    <property type="entry name" value="ENDOLYTIC MUREIN TRANSGLYCOSYLASE"/>
    <property type="match status" value="1"/>
</dbReference>
<gene>
    <name evidence="7" type="primary">mltG</name>
    <name evidence="8" type="ORF">Nstercoris_01237</name>
</gene>
<reference evidence="8 9" key="1">
    <citation type="submission" date="2019-06" db="EMBL/GenBank/DDBJ databases">
        <title>Nitrosomonas stercoris KYUHI-S whole genome shotgun sequence.</title>
        <authorList>
            <person name="Nakagawa T."/>
            <person name="Tsuchiya Y."/>
            <person name="Takahashi R."/>
        </authorList>
    </citation>
    <scope>NUCLEOTIDE SEQUENCE [LARGE SCALE GENOMIC DNA]</scope>
    <source>
        <strain evidence="8 9">KYUHI-S</strain>
    </source>
</reference>
<dbReference type="GO" id="GO:0071555">
    <property type="term" value="P:cell wall organization"/>
    <property type="evidence" value="ECO:0007669"/>
    <property type="project" value="UniProtKB-KW"/>
</dbReference>
<dbReference type="KEGG" id="nst:Nstercoris_01237"/>
<comment type="subcellular location">
    <subcellularLocation>
        <location evidence="7">Cell inner membrane</location>
        <topology evidence="7">Single-pass membrane protein</topology>
    </subcellularLocation>
</comment>
<dbReference type="Gene3D" id="3.30.1490.480">
    <property type="entry name" value="Endolytic murein transglycosylase"/>
    <property type="match status" value="1"/>
</dbReference>
<dbReference type="CDD" id="cd08010">
    <property type="entry name" value="MltG_like"/>
    <property type="match status" value="1"/>
</dbReference>
<comment type="catalytic activity">
    <reaction evidence="7">
        <text>a peptidoglycan chain = a peptidoglycan chain with N-acetyl-1,6-anhydromuramyl-[peptide] at the reducing end + a peptidoglycan chain with N-acetylglucosamine at the non-reducing end.</text>
        <dbReference type="EC" id="4.2.2.29"/>
    </reaction>
</comment>
<feature type="site" description="Important for catalytic activity" evidence="7">
    <location>
        <position position="227"/>
    </location>
</feature>
<keyword evidence="9" id="KW-1185">Reference proteome</keyword>
<evidence type="ECO:0000256" key="5">
    <source>
        <dbReference type="ARBA" id="ARBA00023239"/>
    </source>
</evidence>
<feature type="transmembrane region" description="Helical" evidence="7">
    <location>
        <begin position="12"/>
        <end position="36"/>
    </location>
</feature>
<evidence type="ECO:0000256" key="4">
    <source>
        <dbReference type="ARBA" id="ARBA00023136"/>
    </source>
</evidence>
<organism evidence="8 9">
    <name type="scientific">Nitrosomonas stercoris</name>
    <dbReference type="NCBI Taxonomy" id="1444684"/>
    <lineage>
        <taxon>Bacteria</taxon>
        <taxon>Pseudomonadati</taxon>
        <taxon>Pseudomonadota</taxon>
        <taxon>Betaproteobacteria</taxon>
        <taxon>Nitrosomonadales</taxon>
        <taxon>Nitrosomonadaceae</taxon>
        <taxon>Nitrosomonas</taxon>
    </lineage>
</organism>
<comment type="similarity">
    <text evidence="7">Belongs to the transglycosylase MltG family.</text>
</comment>
<evidence type="ECO:0000256" key="3">
    <source>
        <dbReference type="ARBA" id="ARBA00022989"/>
    </source>
</evidence>
<keyword evidence="2 7" id="KW-0812">Transmembrane</keyword>
<dbReference type="GO" id="GO:0008932">
    <property type="term" value="F:lytic endotransglycosylase activity"/>
    <property type="evidence" value="ECO:0007669"/>
    <property type="project" value="UniProtKB-UniRule"/>
</dbReference>